<feature type="chain" id="PRO_5046840808" evidence="9">
    <location>
        <begin position="31"/>
        <end position="642"/>
    </location>
</feature>
<comment type="similarity">
    <text evidence="2">Belongs to the outer membrane factor (OMF) (TC 1.B.17) family.</text>
</comment>
<keyword evidence="7" id="KW-0998">Cell outer membrane</keyword>
<gene>
    <name evidence="11" type="ORF">OLW01_01420</name>
</gene>
<keyword evidence="4" id="KW-1134">Transmembrane beta strand</keyword>
<keyword evidence="6 8" id="KW-0472">Membrane</keyword>
<dbReference type="InterPro" id="IPR003423">
    <property type="entry name" value="OMP_efflux"/>
</dbReference>
<evidence type="ECO:0000256" key="5">
    <source>
        <dbReference type="ARBA" id="ARBA00022692"/>
    </source>
</evidence>
<dbReference type="CDD" id="cd07185">
    <property type="entry name" value="OmpA_C-like"/>
    <property type="match status" value="1"/>
</dbReference>
<evidence type="ECO:0000256" key="7">
    <source>
        <dbReference type="ARBA" id="ARBA00023237"/>
    </source>
</evidence>
<evidence type="ECO:0000256" key="8">
    <source>
        <dbReference type="PROSITE-ProRule" id="PRU00473"/>
    </source>
</evidence>
<dbReference type="PANTHER" id="PTHR30026:SF22">
    <property type="entry name" value="OUTER MEMBRANE EFFLUX PROTEIN"/>
    <property type="match status" value="1"/>
</dbReference>
<evidence type="ECO:0000256" key="4">
    <source>
        <dbReference type="ARBA" id="ARBA00022452"/>
    </source>
</evidence>
<feature type="signal peptide" evidence="9">
    <location>
        <begin position="1"/>
        <end position="30"/>
    </location>
</feature>
<dbReference type="PANTHER" id="PTHR30026">
    <property type="entry name" value="OUTER MEMBRANE PROTEIN TOLC"/>
    <property type="match status" value="1"/>
</dbReference>
<dbReference type="Proteomes" id="UP001163726">
    <property type="component" value="Chromosome"/>
</dbReference>
<dbReference type="InterPro" id="IPR010130">
    <property type="entry name" value="T1SS_OMP_TolC"/>
</dbReference>
<evidence type="ECO:0000256" key="1">
    <source>
        <dbReference type="ARBA" id="ARBA00004442"/>
    </source>
</evidence>
<evidence type="ECO:0000259" key="10">
    <source>
        <dbReference type="PROSITE" id="PS51123"/>
    </source>
</evidence>
<protein>
    <submittedName>
        <fullName evidence="11">TolC family outer membrane protein</fullName>
    </submittedName>
</protein>
<comment type="subcellular location">
    <subcellularLocation>
        <location evidence="1">Cell outer membrane</location>
    </subcellularLocation>
</comment>
<proteinExistence type="inferred from homology"/>
<dbReference type="InterPro" id="IPR006665">
    <property type="entry name" value="OmpA-like"/>
</dbReference>
<sequence length="642" mass="72416">MTCSIKYAVNYLIRTLTVTTTVLVSPLSFAEQTQGITQQVQQAINKNPRVQEKWHAFKSAIQGTEIAESGFFPTIDFNANIGYQKQNYGNSDSFSTNSAEISLTQMLYDGFETSNNVARFENTQVVRYFELMEQANLTAFEAARAYLDVLKFKQLTLIAKDSLKTHEAVFNQIKQSVDAGVSRAADLEQITGRLSLAQTNLLTEKSNLHDVIARYLRIIGQMPPKNMTPFSVPSSNIPNKIKSVLNQAYSNNPKFYATLYNIQAQESLAKSRKSGYHPRVNLTARYGIEDRDEFGFDEDRTEGRVGIEIRYNLFRGGADKASIKQAYQDVNLAKDLRDQACQEIRQNVQIAYNDIRVIGSQLPALENHRNASSKVKTAYKDQFDIGQRTLLDVLDSENEFFQSSRAYISAQYDKLTAQLSVLTEMGQILPVLNVSPNEIPSVNQLTDEPIKFDPNSACPTYDINQAMRQYEPHEPREIAKPDTTDTDKDGVYDSIDLCPDTSPNDRVNARGCTLFKNETVSVDIKIPFASNSSEVQRQYYLEIKKLSDFLEKYPETVVEIQGHSSLDGDANYNKKLSEKRAFSVADVLTRTYGVSPNRVRSIGYGEEQPKINEITSRANAINRRIEAKVSAEFQQAIKKNSF</sequence>
<evidence type="ECO:0000256" key="3">
    <source>
        <dbReference type="ARBA" id="ARBA00022448"/>
    </source>
</evidence>
<dbReference type="SUPFAM" id="SSF103088">
    <property type="entry name" value="OmpA-like"/>
    <property type="match status" value="1"/>
</dbReference>
<reference evidence="11" key="1">
    <citation type="submission" date="2022-10" db="EMBL/GenBank/DDBJ databases">
        <title>Catenovulum adriacola sp. nov. isolated in the Harbour of Susak.</title>
        <authorList>
            <person name="Schoch T."/>
            <person name="Reich S.J."/>
            <person name="Stoeferle S."/>
            <person name="Flaiz M."/>
            <person name="Kazda M."/>
            <person name="Riedel C.U."/>
            <person name="Duerre P."/>
        </authorList>
    </citation>
    <scope>NUCLEOTIDE SEQUENCE</scope>
    <source>
        <strain evidence="11">TS8</strain>
    </source>
</reference>
<evidence type="ECO:0000313" key="12">
    <source>
        <dbReference type="Proteomes" id="UP001163726"/>
    </source>
</evidence>
<organism evidence="11 12">
    <name type="scientific">Catenovulum adriaticum</name>
    <dbReference type="NCBI Taxonomy" id="2984846"/>
    <lineage>
        <taxon>Bacteria</taxon>
        <taxon>Pseudomonadati</taxon>
        <taxon>Pseudomonadota</taxon>
        <taxon>Gammaproteobacteria</taxon>
        <taxon>Alteromonadales</taxon>
        <taxon>Alteromonadaceae</taxon>
        <taxon>Catenovulum</taxon>
    </lineage>
</organism>
<keyword evidence="12" id="KW-1185">Reference proteome</keyword>
<dbReference type="PROSITE" id="PS51123">
    <property type="entry name" value="OMPA_2"/>
    <property type="match status" value="1"/>
</dbReference>
<dbReference type="Pfam" id="PF00691">
    <property type="entry name" value="OmpA"/>
    <property type="match status" value="1"/>
</dbReference>
<dbReference type="EMBL" id="CP109965">
    <property type="protein sequence ID" value="WAJ70507.1"/>
    <property type="molecule type" value="Genomic_DNA"/>
</dbReference>
<dbReference type="InterPro" id="IPR006664">
    <property type="entry name" value="OMP_bac"/>
</dbReference>
<keyword evidence="9" id="KW-0732">Signal</keyword>
<evidence type="ECO:0000256" key="9">
    <source>
        <dbReference type="SAM" id="SignalP"/>
    </source>
</evidence>
<keyword evidence="5" id="KW-0812">Transmembrane</keyword>
<dbReference type="Gene3D" id="1.20.1600.10">
    <property type="entry name" value="Outer membrane efflux proteins (OEP)"/>
    <property type="match status" value="1"/>
</dbReference>
<evidence type="ECO:0000256" key="2">
    <source>
        <dbReference type="ARBA" id="ARBA00007613"/>
    </source>
</evidence>
<dbReference type="SUPFAM" id="SSF56954">
    <property type="entry name" value="Outer membrane efflux proteins (OEP)"/>
    <property type="match status" value="1"/>
</dbReference>
<keyword evidence="3" id="KW-0813">Transport</keyword>
<dbReference type="PRINTS" id="PR01021">
    <property type="entry name" value="OMPADOMAIN"/>
</dbReference>
<dbReference type="InterPro" id="IPR036737">
    <property type="entry name" value="OmpA-like_sf"/>
</dbReference>
<accession>A0ABY7ALS6</accession>
<feature type="domain" description="OmpA-like" evidence="10">
    <location>
        <begin position="515"/>
        <end position="633"/>
    </location>
</feature>
<dbReference type="RefSeq" id="WP_268074857.1">
    <property type="nucleotide sequence ID" value="NZ_CP109965.1"/>
</dbReference>
<name>A0ABY7ALS6_9ALTE</name>
<dbReference type="Pfam" id="PF02321">
    <property type="entry name" value="OEP"/>
    <property type="match status" value="2"/>
</dbReference>
<dbReference type="InterPro" id="IPR051906">
    <property type="entry name" value="TolC-like"/>
</dbReference>
<dbReference type="Gene3D" id="3.30.1330.60">
    <property type="entry name" value="OmpA-like domain"/>
    <property type="match status" value="1"/>
</dbReference>
<dbReference type="NCBIfam" id="TIGR01844">
    <property type="entry name" value="type_I_sec_TolC"/>
    <property type="match status" value="1"/>
</dbReference>
<evidence type="ECO:0000256" key="6">
    <source>
        <dbReference type="ARBA" id="ARBA00023136"/>
    </source>
</evidence>
<evidence type="ECO:0000313" key="11">
    <source>
        <dbReference type="EMBL" id="WAJ70507.1"/>
    </source>
</evidence>